<keyword evidence="2" id="KW-0472">Membrane</keyword>
<organism evidence="4 5">
    <name type="scientific">Psophia crepitans</name>
    <name type="common">common trumpeter</name>
    <dbReference type="NCBI Taxonomy" id="54359"/>
    <lineage>
        <taxon>Eukaryota</taxon>
        <taxon>Metazoa</taxon>
        <taxon>Chordata</taxon>
        <taxon>Craniata</taxon>
        <taxon>Vertebrata</taxon>
        <taxon>Euteleostomi</taxon>
        <taxon>Archelosauria</taxon>
        <taxon>Archosauria</taxon>
        <taxon>Dinosauria</taxon>
        <taxon>Saurischia</taxon>
        <taxon>Theropoda</taxon>
        <taxon>Coelurosauria</taxon>
        <taxon>Aves</taxon>
        <taxon>Neognathae</taxon>
        <taxon>Neoaves</taxon>
        <taxon>Gruiformes</taxon>
        <taxon>Psophiidae</taxon>
        <taxon>Psophia</taxon>
    </lineage>
</organism>
<dbReference type="PANTHER" id="PTHR12307:SF2">
    <property type="entry name" value="PROTEIN PHOSPHATASE 1 REGULATORY SUBUNIT 3A"/>
    <property type="match status" value="1"/>
</dbReference>
<feature type="region of interest" description="Disordered" evidence="1">
    <location>
        <begin position="566"/>
        <end position="674"/>
    </location>
</feature>
<dbReference type="CDD" id="cd22255">
    <property type="entry name" value="PBD_PPP1R3A"/>
    <property type="match status" value="1"/>
</dbReference>
<dbReference type="PANTHER" id="PTHR12307">
    <property type="entry name" value="PROTEIN PHOSPHATASE 1 REGULATORY SUBUNIT"/>
    <property type="match status" value="1"/>
</dbReference>
<evidence type="ECO:0000256" key="1">
    <source>
        <dbReference type="SAM" id="MobiDB-lite"/>
    </source>
</evidence>
<feature type="non-terminal residue" evidence="4">
    <location>
        <position position="1107"/>
    </location>
</feature>
<dbReference type="EMBL" id="VWZZ01007035">
    <property type="protein sequence ID" value="NXJ00743.1"/>
    <property type="molecule type" value="Genomic_DNA"/>
</dbReference>
<comment type="caution">
    <text evidence="4">The sequence shown here is derived from an EMBL/GenBank/DDBJ whole genome shotgun (WGS) entry which is preliminary data.</text>
</comment>
<feature type="non-terminal residue" evidence="4">
    <location>
        <position position="1"/>
    </location>
</feature>
<reference evidence="4 5" key="1">
    <citation type="submission" date="2019-09" db="EMBL/GenBank/DDBJ databases">
        <title>Bird 10,000 Genomes (B10K) Project - Family phase.</title>
        <authorList>
            <person name="Zhang G."/>
        </authorList>
    </citation>
    <scope>NUCLEOTIDE SEQUENCE [LARGE SCALE GENOMIC DNA]</scope>
    <source>
        <strain evidence="4">B10K-DU-001-60</strain>
        <tissue evidence="4">Muscle</tissue>
    </source>
</reference>
<dbReference type="Proteomes" id="UP000587472">
    <property type="component" value="Unassembled WGS sequence"/>
</dbReference>
<dbReference type="GO" id="GO:2001069">
    <property type="term" value="F:glycogen binding"/>
    <property type="evidence" value="ECO:0007669"/>
    <property type="project" value="TreeGrafter"/>
</dbReference>
<protein>
    <submittedName>
        <fullName evidence="4">PPR3A phosphatase</fullName>
    </submittedName>
</protein>
<accession>A0A7K9XSY8</accession>
<feature type="transmembrane region" description="Helical" evidence="2">
    <location>
        <begin position="1061"/>
        <end position="1094"/>
    </location>
</feature>
<dbReference type="InterPro" id="IPR005036">
    <property type="entry name" value="CBM21_dom"/>
</dbReference>
<dbReference type="InterPro" id="IPR038175">
    <property type="entry name" value="CBM21_dom_sf"/>
</dbReference>
<evidence type="ECO:0000313" key="4">
    <source>
        <dbReference type="EMBL" id="NXJ00743.1"/>
    </source>
</evidence>
<feature type="compositionally biased region" description="Basic and acidic residues" evidence="1">
    <location>
        <begin position="296"/>
        <end position="313"/>
    </location>
</feature>
<feature type="domain" description="CBM21" evidence="3">
    <location>
        <begin position="124"/>
        <end position="232"/>
    </location>
</feature>
<name>A0A7K9XSY8_9GRUI</name>
<evidence type="ECO:0000256" key="2">
    <source>
        <dbReference type="SAM" id="Phobius"/>
    </source>
</evidence>
<evidence type="ECO:0000313" key="5">
    <source>
        <dbReference type="Proteomes" id="UP000587472"/>
    </source>
</evidence>
<feature type="region of interest" description="Disordered" evidence="1">
    <location>
        <begin position="270"/>
        <end position="323"/>
    </location>
</feature>
<proteinExistence type="predicted"/>
<keyword evidence="2" id="KW-0812">Transmembrane</keyword>
<feature type="region of interest" description="Disordered" evidence="1">
    <location>
        <begin position="23"/>
        <end position="60"/>
    </location>
</feature>
<dbReference type="InterPro" id="IPR050782">
    <property type="entry name" value="PP1_regulatory_subunit_3"/>
</dbReference>
<keyword evidence="2" id="KW-1133">Transmembrane helix</keyword>
<dbReference type="AlphaFoldDB" id="A0A7K9XSY8"/>
<evidence type="ECO:0000259" key="3">
    <source>
        <dbReference type="PROSITE" id="PS51159"/>
    </source>
</evidence>
<gene>
    <name evidence="4" type="primary">Ppp1r3a</name>
    <name evidence="4" type="ORF">PSOCRE_R05848</name>
</gene>
<dbReference type="GO" id="GO:0005979">
    <property type="term" value="P:regulation of glycogen biosynthetic process"/>
    <property type="evidence" value="ECO:0007669"/>
    <property type="project" value="TreeGrafter"/>
</dbReference>
<sequence>MESFEGPSRVSRANFLEVPAVTDFSSEDEDVKPDIKPRFSPLPRRRNSASSEEDEADTPTTIARKVSFADAFGFDLVSVKEFDTWEVPNTGRNDDIEDEVFPQEEYFFSQLFTLPASQEEVLQKVREQKVLLESIVFLPGITCMNGIIRVLNVSFEKLVYVRMTLNDWVSYYDILAEFMPNSCGSETDQFCFKISLVPPYQKDGAKVEFCIRYETSVGTFWANNDDKNYVLICHKKETVPKVDNKPQKEVTDRHLKGCLKMTQTSKEEILATSDDDTWNNSRTSDTNIPEIVYSQAEDKDTKPPNEKIKDKNAEYNQGDQEDDEKELELLLNQHFTGARGTSSRDERNLYTTEPVNFPSETERLEKKLTCIERSSDLLRHPVPISSSSENTSQEIGEELKVKVKYSLRDYNSQPSGKEVAASSVNSHERSLEHTGVCEMTPEAISPEHDESMQLNACVAGTLDGNANPALEHQALQMSHQTLDSLLSDPDKNEGKIKMIETQVQVHLRGDLYADTFAHSDVSIDSTKSQYTQKKGVGETSGKNYNTDAGKEKKVIEVADLALIGEEEAPKPFQSHRKHATKALNTRPLSADDNKQARRPAQADPLASSLGDERRAEDTWEHRGFRRLKDRGQSGNTNRGRLIGKESKASPAEPRWQELGSEVRWGAGGNTESTASTEELFTCQEAESCEKSSISEQGITEEAEAGTAYIIKTTSESAREKMSASEKAVIAKLPQETALSDRPTEEKETAFDTHEGRNDGSHYALCQLNTVGVLYDTEFEKESVLDIYNARVHETLQGETMSVCSSREKRAKAQPDIGGILPVGEAVKASAAAKNEDLQQGLYSEVYKCPLSAQKHRYSEEAEALCREESHVGALSCLREEAETKMPPSGTNTVPSYHYKSSSMASSVAGDMEHPYGHFEFKVIDKVAAESGYNLSLPNEMTCINKNLSPEAEKKDVPSTSDTVISKEGRGRNIGQCFHKAEFKPEKSSRSEVLISKPTEEVGGTGSQSDHLVTEGKSLHWLDDSQKESQHISGFADISNQKSEALQLPSECLALKHIACKIFYFFFFLLFAATLYHYDLMVCLALYLFSLYWLYCEGGRNKESVKKE</sequence>
<feature type="compositionally biased region" description="Basic and acidic residues" evidence="1">
    <location>
        <begin position="610"/>
        <end position="622"/>
    </location>
</feature>
<dbReference type="Pfam" id="PF03370">
    <property type="entry name" value="CBM_21"/>
    <property type="match status" value="1"/>
</dbReference>
<dbReference type="GO" id="GO:0008157">
    <property type="term" value="F:protein phosphatase 1 binding"/>
    <property type="evidence" value="ECO:0007669"/>
    <property type="project" value="TreeGrafter"/>
</dbReference>
<keyword evidence="5" id="KW-1185">Reference proteome</keyword>
<dbReference type="GO" id="GO:0000164">
    <property type="term" value="C:protein phosphatase type 1 complex"/>
    <property type="evidence" value="ECO:0007669"/>
    <property type="project" value="TreeGrafter"/>
</dbReference>
<dbReference type="Gene3D" id="2.60.40.2440">
    <property type="entry name" value="Carbohydrate binding type-21 domain"/>
    <property type="match status" value="1"/>
</dbReference>
<dbReference type="PROSITE" id="PS51159">
    <property type="entry name" value="CBM21"/>
    <property type="match status" value="1"/>
</dbReference>
<feature type="compositionally biased region" description="Polar residues" evidence="1">
    <location>
        <begin position="278"/>
        <end position="287"/>
    </location>
</feature>